<dbReference type="GO" id="GO:0008395">
    <property type="term" value="F:steroid hydroxylase activity"/>
    <property type="evidence" value="ECO:0007669"/>
    <property type="project" value="TreeGrafter"/>
</dbReference>
<dbReference type="AlphaFoldDB" id="A0A6I9XT68"/>
<dbReference type="PRINTS" id="PR00385">
    <property type="entry name" value="P450"/>
</dbReference>
<dbReference type="InterPro" id="IPR001128">
    <property type="entry name" value="Cyt_P450"/>
</dbReference>
<dbReference type="InterPro" id="IPR017972">
    <property type="entry name" value="Cyt_P450_CS"/>
</dbReference>
<evidence type="ECO:0000256" key="7">
    <source>
        <dbReference type="ARBA" id="ARBA00043906"/>
    </source>
</evidence>
<reference evidence="10" key="1">
    <citation type="submission" date="2025-08" db="UniProtKB">
        <authorList>
            <consortium name="RefSeq"/>
        </authorList>
    </citation>
    <scope>IDENTIFICATION</scope>
    <source>
        <tissue evidence="10">Skeletal muscle</tissue>
    </source>
</reference>
<keyword evidence="5 8" id="KW-0408">Iron</keyword>
<dbReference type="GO" id="GO:0016705">
    <property type="term" value="F:oxidoreductase activity, acting on paired donors, with incorporation or reduction of molecular oxygen"/>
    <property type="evidence" value="ECO:0007669"/>
    <property type="project" value="InterPro"/>
</dbReference>
<evidence type="ECO:0000313" key="10">
    <source>
        <dbReference type="RefSeq" id="XP_013907915.1"/>
    </source>
</evidence>
<comment type="similarity">
    <text evidence="1 8">Belongs to the cytochrome P450 family.</text>
</comment>
<dbReference type="GO" id="GO:0020037">
    <property type="term" value="F:heme binding"/>
    <property type="evidence" value="ECO:0007669"/>
    <property type="project" value="InterPro"/>
</dbReference>
<evidence type="ECO:0000256" key="8">
    <source>
        <dbReference type="RuleBase" id="RU000461"/>
    </source>
</evidence>
<evidence type="ECO:0000256" key="3">
    <source>
        <dbReference type="ARBA" id="ARBA00022723"/>
    </source>
</evidence>
<evidence type="ECO:0000256" key="1">
    <source>
        <dbReference type="ARBA" id="ARBA00010617"/>
    </source>
</evidence>
<dbReference type="InterPro" id="IPR036396">
    <property type="entry name" value="Cyt_P450_sf"/>
</dbReference>
<evidence type="ECO:0000256" key="6">
    <source>
        <dbReference type="ARBA" id="ARBA00023033"/>
    </source>
</evidence>
<dbReference type="KEGG" id="tsr:106538057"/>
<dbReference type="GO" id="GO:0005506">
    <property type="term" value="F:iron ion binding"/>
    <property type="evidence" value="ECO:0007669"/>
    <property type="project" value="InterPro"/>
</dbReference>
<gene>
    <name evidence="10" type="primary">LOC106538057</name>
</gene>
<name>A0A6I9XT68_9SAUR</name>
<accession>A0A6I9XT68</accession>
<dbReference type="GeneID" id="106538057"/>
<dbReference type="InterPro" id="IPR050705">
    <property type="entry name" value="Cytochrome_P450_3A"/>
</dbReference>
<keyword evidence="9" id="KW-1185">Reference proteome</keyword>
<dbReference type="Pfam" id="PF00067">
    <property type="entry name" value="p450"/>
    <property type="match status" value="3"/>
</dbReference>
<dbReference type="PROSITE" id="PS00086">
    <property type="entry name" value="CYTOCHROME_P450"/>
    <property type="match status" value="1"/>
</dbReference>
<keyword evidence="3 8" id="KW-0479">Metal-binding</keyword>
<proteinExistence type="inferred from homology"/>
<dbReference type="OrthoDB" id="1470350at2759"/>
<organism evidence="9 10">
    <name type="scientific">Thamnophis sirtalis</name>
    <dbReference type="NCBI Taxonomy" id="35019"/>
    <lineage>
        <taxon>Eukaryota</taxon>
        <taxon>Metazoa</taxon>
        <taxon>Chordata</taxon>
        <taxon>Craniata</taxon>
        <taxon>Vertebrata</taxon>
        <taxon>Euteleostomi</taxon>
        <taxon>Lepidosauria</taxon>
        <taxon>Squamata</taxon>
        <taxon>Bifurcata</taxon>
        <taxon>Unidentata</taxon>
        <taxon>Episquamata</taxon>
        <taxon>Toxicofera</taxon>
        <taxon>Serpentes</taxon>
        <taxon>Colubroidea</taxon>
        <taxon>Colubridae</taxon>
        <taxon>Natricinae</taxon>
        <taxon>Thamnophis</taxon>
    </lineage>
</organism>
<dbReference type="RefSeq" id="XP_013907915.1">
    <property type="nucleotide sequence ID" value="XM_014052440.1"/>
</dbReference>
<evidence type="ECO:0000313" key="9">
    <source>
        <dbReference type="Proteomes" id="UP000504617"/>
    </source>
</evidence>
<dbReference type="PANTHER" id="PTHR24302:SF15">
    <property type="entry name" value="FATTY-ACID PEROXYGENASE"/>
    <property type="match status" value="1"/>
</dbReference>
<sequence length="270" mass="30696">MNQRVQQLYNSSVSMEWQVFMEIFKKYGKIWGTYDGRQPMLAITDPELIKIVLVKESYSTFLNRGNFIPRGKLETSLPGAQDEKWKRIRTVLSPTFTTGKLKELGFLCIPKWPPTFLSSLLRVGLTDAEILAQATIFILAGYETVSSALSFLTYELAIHPDIQQKLQEEIDKVLPNKVGVTQRPTVCPNRFSKEVKEQINPYTYLPFGAGPRNCIGMRFALLTMKAAVASLMQHFTFQPCKETQIPLVISPKGIFRKPTKPIVLKIIHRA</sequence>
<evidence type="ECO:0000256" key="5">
    <source>
        <dbReference type="ARBA" id="ARBA00023004"/>
    </source>
</evidence>
<evidence type="ECO:0000256" key="2">
    <source>
        <dbReference type="ARBA" id="ARBA00022617"/>
    </source>
</evidence>
<keyword evidence="4 8" id="KW-0560">Oxidoreductase</keyword>
<dbReference type="Proteomes" id="UP000504617">
    <property type="component" value="Unplaced"/>
</dbReference>
<evidence type="ECO:0000256" key="4">
    <source>
        <dbReference type="ARBA" id="ARBA00023002"/>
    </source>
</evidence>
<dbReference type="PANTHER" id="PTHR24302">
    <property type="entry name" value="CYTOCHROME P450 FAMILY 3"/>
    <property type="match status" value="1"/>
</dbReference>
<dbReference type="Gene3D" id="1.10.630.10">
    <property type="entry name" value="Cytochrome P450"/>
    <property type="match status" value="3"/>
</dbReference>
<keyword evidence="6 8" id="KW-0503">Monooxygenase</keyword>
<comment type="function">
    <text evidence="7">Cytochromes P450 are a group of heme-thiolate monooxygenases. They oxidize a variety of structurally unrelated compounds, including steroids, fatty acids, and xenobiotics.</text>
</comment>
<dbReference type="SUPFAM" id="SSF48264">
    <property type="entry name" value="Cytochrome P450"/>
    <property type="match status" value="1"/>
</dbReference>
<protein>
    <submittedName>
        <fullName evidence="10">Cytochrome P450 3A24-like</fullName>
    </submittedName>
</protein>
<keyword evidence="2 8" id="KW-0349">Heme</keyword>